<evidence type="ECO:0000313" key="1">
    <source>
        <dbReference type="EMBL" id="BDR92870.1"/>
    </source>
</evidence>
<dbReference type="GeneID" id="76207502"/>
<dbReference type="EMBL" id="AP026830">
    <property type="protein sequence ID" value="BDR92870.1"/>
    <property type="molecule type" value="Genomic_DNA"/>
</dbReference>
<gene>
    <name evidence="2" type="ORF">GCM10007112_22860</name>
    <name evidence="1" type="ORF">Vsou_19630</name>
</gene>
<reference evidence="4" key="3">
    <citation type="submission" date="2022-09" db="EMBL/GenBank/DDBJ databases">
        <title>Complete genome sequence of Vulcanisaeta souniana.</title>
        <authorList>
            <person name="Kato S."/>
            <person name="Itoh T."/>
            <person name="Ohkuma M."/>
        </authorList>
    </citation>
    <scope>NUCLEOTIDE SEQUENCE [LARGE SCALE GENOMIC DNA]</scope>
    <source>
        <strain evidence="4">JCM 11219</strain>
    </source>
</reference>
<keyword evidence="4" id="KW-1185">Reference proteome</keyword>
<reference evidence="1" key="4">
    <citation type="journal article" date="2023" name="Microbiol. Resour. Announc.">
        <title>Complete Genome Sequence of Vulcanisaeta souniana Strain IC-059, a Hyperthermophilic Archaeon Isolated from Hot Spring Water in Japan.</title>
        <authorList>
            <person name="Kato S."/>
            <person name="Itoh T."/>
            <person name="Wu L."/>
            <person name="Ma J."/>
            <person name="Ohkuma M."/>
        </authorList>
    </citation>
    <scope>NUCLEOTIDE SEQUENCE</scope>
    <source>
        <strain evidence="1">JCM 11219</strain>
    </source>
</reference>
<organism evidence="2 3">
    <name type="scientific">Vulcanisaeta souniana JCM 11219</name>
    <dbReference type="NCBI Taxonomy" id="1293586"/>
    <lineage>
        <taxon>Archaea</taxon>
        <taxon>Thermoproteota</taxon>
        <taxon>Thermoprotei</taxon>
        <taxon>Thermoproteales</taxon>
        <taxon>Thermoproteaceae</taxon>
        <taxon>Vulcanisaeta</taxon>
    </lineage>
</organism>
<sequence>MPTVGFKFRAYGDVRAVEAQLEVARELYNTLRWADLYFYNIYGIRLSRNDLRELALQLRRQDEDFKMLYSQVGLGLVDVFTSEYF</sequence>
<protein>
    <submittedName>
        <fullName evidence="2">Uncharacterized protein</fullName>
    </submittedName>
</protein>
<evidence type="ECO:0000313" key="3">
    <source>
        <dbReference type="Proteomes" id="UP000657075"/>
    </source>
</evidence>
<dbReference type="Proteomes" id="UP000657075">
    <property type="component" value="Unassembled WGS sequence"/>
</dbReference>
<reference evidence="2" key="1">
    <citation type="journal article" date="2014" name="Int. J. Syst. Evol. Microbiol.">
        <title>Complete genome sequence of Corynebacterium casei LMG S-19264T (=DSM 44701T), isolated from a smear-ripened cheese.</title>
        <authorList>
            <consortium name="US DOE Joint Genome Institute (JGI-PGF)"/>
            <person name="Walter F."/>
            <person name="Albersmeier A."/>
            <person name="Kalinowski J."/>
            <person name="Ruckert C."/>
        </authorList>
    </citation>
    <scope>NUCLEOTIDE SEQUENCE</scope>
    <source>
        <strain evidence="2">JCM 11219</strain>
    </source>
</reference>
<dbReference type="Proteomes" id="UP001060771">
    <property type="component" value="Chromosome"/>
</dbReference>
<evidence type="ECO:0000313" key="4">
    <source>
        <dbReference type="Proteomes" id="UP001060771"/>
    </source>
</evidence>
<dbReference type="EMBL" id="BMNM01000013">
    <property type="protein sequence ID" value="GGI85302.1"/>
    <property type="molecule type" value="Genomic_DNA"/>
</dbReference>
<dbReference type="AlphaFoldDB" id="A0A830E5V0"/>
<name>A0A830E5V0_9CREN</name>
<accession>A0A830E5V0</accession>
<evidence type="ECO:0000313" key="2">
    <source>
        <dbReference type="EMBL" id="GGI85302.1"/>
    </source>
</evidence>
<proteinExistence type="predicted"/>
<dbReference type="OrthoDB" id="42575at2157"/>
<reference evidence="2" key="2">
    <citation type="submission" date="2020-09" db="EMBL/GenBank/DDBJ databases">
        <authorList>
            <person name="Sun Q."/>
            <person name="Ohkuma M."/>
        </authorList>
    </citation>
    <scope>NUCLEOTIDE SEQUENCE</scope>
    <source>
        <strain evidence="2">JCM 11219</strain>
    </source>
</reference>
<dbReference type="RefSeq" id="WP_188604046.1">
    <property type="nucleotide sequence ID" value="NZ_AP026830.1"/>
</dbReference>